<accession>A0A6C0L1Z9</accession>
<dbReference type="AlphaFoldDB" id="A0A6C0L1Z9"/>
<proteinExistence type="predicted"/>
<sequence length="139" mass="16402">MNNLKVNQSYCLSRKVGDDILTVINSYIVNPYNIYKEHSKIIYYNIITILNSEFYNSFLTWHYEHPCCSLAMSLINEYEPHKFKLDYFVSTIKTQCPEYSSLKKGRDLLLVMGCITSQKWKLLCLIDKTDLINKFNVSY</sequence>
<protein>
    <submittedName>
        <fullName evidence="1">Uncharacterized protein</fullName>
    </submittedName>
</protein>
<dbReference type="EMBL" id="MN741019">
    <property type="protein sequence ID" value="QHU22897.1"/>
    <property type="molecule type" value="Genomic_DNA"/>
</dbReference>
<name>A0A6C0L1Z9_9ZZZZ</name>
<organism evidence="1">
    <name type="scientific">viral metagenome</name>
    <dbReference type="NCBI Taxonomy" id="1070528"/>
    <lineage>
        <taxon>unclassified sequences</taxon>
        <taxon>metagenomes</taxon>
        <taxon>organismal metagenomes</taxon>
    </lineage>
</organism>
<reference evidence="1" key="1">
    <citation type="journal article" date="2020" name="Nature">
        <title>Giant virus diversity and host interactions through global metagenomics.</title>
        <authorList>
            <person name="Schulz F."/>
            <person name="Roux S."/>
            <person name="Paez-Espino D."/>
            <person name="Jungbluth S."/>
            <person name="Walsh D.A."/>
            <person name="Denef V.J."/>
            <person name="McMahon K.D."/>
            <person name="Konstantinidis K.T."/>
            <person name="Eloe-Fadrosh E.A."/>
            <person name="Kyrpides N.C."/>
            <person name="Woyke T."/>
        </authorList>
    </citation>
    <scope>NUCLEOTIDE SEQUENCE</scope>
    <source>
        <strain evidence="1">GVMAG-S-ERX555907-63</strain>
    </source>
</reference>
<evidence type="ECO:0000313" key="1">
    <source>
        <dbReference type="EMBL" id="QHU22897.1"/>
    </source>
</evidence>